<name>A0ABS8WRT2_DATST</name>
<reference evidence="2 3" key="1">
    <citation type="journal article" date="2021" name="BMC Genomics">
        <title>Datura genome reveals duplications of psychoactive alkaloid biosynthetic genes and high mutation rate following tissue culture.</title>
        <authorList>
            <person name="Rajewski A."/>
            <person name="Carter-House D."/>
            <person name="Stajich J."/>
            <person name="Litt A."/>
        </authorList>
    </citation>
    <scope>NUCLEOTIDE SEQUENCE [LARGE SCALE GENOMIC DNA]</scope>
    <source>
        <strain evidence="2">AR-01</strain>
    </source>
</reference>
<comment type="caution">
    <text evidence="2">The sequence shown here is derived from an EMBL/GenBank/DDBJ whole genome shotgun (WGS) entry which is preliminary data.</text>
</comment>
<feature type="chain" id="PRO_5046899315" evidence="1">
    <location>
        <begin position="16"/>
        <end position="109"/>
    </location>
</feature>
<dbReference type="Proteomes" id="UP000823775">
    <property type="component" value="Unassembled WGS sequence"/>
</dbReference>
<feature type="signal peptide" evidence="1">
    <location>
        <begin position="1"/>
        <end position="15"/>
    </location>
</feature>
<evidence type="ECO:0000313" key="2">
    <source>
        <dbReference type="EMBL" id="MCE3052522.1"/>
    </source>
</evidence>
<evidence type="ECO:0000256" key="1">
    <source>
        <dbReference type="SAM" id="SignalP"/>
    </source>
</evidence>
<gene>
    <name evidence="2" type="ORF">HAX54_052814</name>
</gene>
<keyword evidence="3" id="KW-1185">Reference proteome</keyword>
<accession>A0ABS8WRT2</accession>
<sequence>MALALFLYYFGIAFQTSDVVDDGVYPLELETILDKMILFKVAVKRSNIELYDEVYIVIKISDDEDLIKRFRHSPNKDTFADPDINCAQVSNEDKEITVISLLPFIIYII</sequence>
<proteinExistence type="predicted"/>
<keyword evidence="1" id="KW-0732">Signal</keyword>
<organism evidence="2 3">
    <name type="scientific">Datura stramonium</name>
    <name type="common">Jimsonweed</name>
    <name type="synonym">Common thornapple</name>
    <dbReference type="NCBI Taxonomy" id="4076"/>
    <lineage>
        <taxon>Eukaryota</taxon>
        <taxon>Viridiplantae</taxon>
        <taxon>Streptophyta</taxon>
        <taxon>Embryophyta</taxon>
        <taxon>Tracheophyta</taxon>
        <taxon>Spermatophyta</taxon>
        <taxon>Magnoliopsida</taxon>
        <taxon>eudicotyledons</taxon>
        <taxon>Gunneridae</taxon>
        <taxon>Pentapetalae</taxon>
        <taxon>asterids</taxon>
        <taxon>lamiids</taxon>
        <taxon>Solanales</taxon>
        <taxon>Solanaceae</taxon>
        <taxon>Solanoideae</taxon>
        <taxon>Datureae</taxon>
        <taxon>Datura</taxon>
    </lineage>
</organism>
<protein>
    <submittedName>
        <fullName evidence="2">Uncharacterized protein</fullName>
    </submittedName>
</protein>
<evidence type="ECO:0000313" key="3">
    <source>
        <dbReference type="Proteomes" id="UP000823775"/>
    </source>
</evidence>
<dbReference type="EMBL" id="JACEIK010009674">
    <property type="protein sequence ID" value="MCE3052522.1"/>
    <property type="molecule type" value="Genomic_DNA"/>
</dbReference>